<dbReference type="PROSITE" id="PS51273">
    <property type="entry name" value="GATASE_TYPE_1"/>
    <property type="match status" value="1"/>
</dbReference>
<dbReference type="EC" id="6.3.5.3" evidence="8"/>
<dbReference type="CDD" id="cd01740">
    <property type="entry name" value="GATase1_FGAR_AT"/>
    <property type="match status" value="1"/>
</dbReference>
<evidence type="ECO:0000313" key="10">
    <source>
        <dbReference type="Proteomes" id="UP000009079"/>
    </source>
</evidence>
<dbReference type="SMART" id="SM01211">
    <property type="entry name" value="GATase_5"/>
    <property type="match status" value="1"/>
</dbReference>
<evidence type="ECO:0000256" key="2">
    <source>
        <dbReference type="ARBA" id="ARBA00022598"/>
    </source>
</evidence>
<name>C6A0I1_THESM</name>
<dbReference type="InterPro" id="IPR010075">
    <property type="entry name" value="PRibForGlyAmidine_synth_PurQ"/>
</dbReference>
<keyword evidence="7 8" id="KW-0315">Glutamine amidotransferase</keyword>
<sequence>MSEMPKFAVIVFPGTNCDFETVEAIKKAGGKAERVWYKSSLKDFDGVVLPGGFSYADYLRAGAISARAEIMEEVKALASEDKPILGICNGFQILTESGLLPGALRPNKVPRFLCKWVYLRVNDTQTAFTKFYEEGEVIRMPIAHAEGNYYTDSPKVRIVFQYSDEKGKITEDANPNGSILNIAGISNEKGNVLGMMPHPERASDKWLGSEDGLKVFKSMVEYVRR</sequence>
<dbReference type="PANTHER" id="PTHR47552:SF1">
    <property type="entry name" value="PHOSPHORIBOSYLFORMYLGLYCINAMIDINE SYNTHASE SUBUNIT PURQ"/>
    <property type="match status" value="1"/>
</dbReference>
<dbReference type="GO" id="GO:0004642">
    <property type="term" value="F:phosphoribosylformylglycinamidine synthase activity"/>
    <property type="evidence" value="ECO:0007669"/>
    <property type="project" value="UniProtKB-UniRule"/>
</dbReference>
<keyword evidence="5 8" id="KW-0378">Hydrolase</keyword>
<protein>
    <recommendedName>
        <fullName evidence="8">Phosphoribosylformylglycinamidine synthase subunit PurQ</fullName>
        <shortName evidence="8">FGAM synthase</shortName>
        <ecNumber evidence="8">6.3.5.3</ecNumber>
    </recommendedName>
    <alternativeName>
        <fullName evidence="8">Formylglycinamide ribonucleotide amidotransferase subunit I</fullName>
        <shortName evidence="8">FGAR amidotransferase I</shortName>
        <shortName evidence="8">FGAR-AT I</shortName>
    </alternativeName>
    <alternativeName>
        <fullName evidence="8">Glutaminase PurQ</fullName>
        <ecNumber evidence="8">3.5.1.2</ecNumber>
    </alternativeName>
    <alternativeName>
        <fullName evidence="8">Phosphoribosylformylglycinamidine synthase subunit I</fullName>
    </alternativeName>
</protein>
<dbReference type="EMBL" id="CP001463">
    <property type="protein sequence ID" value="ACS89126.1"/>
    <property type="molecule type" value="Genomic_DNA"/>
</dbReference>
<dbReference type="GO" id="GO:0004359">
    <property type="term" value="F:glutaminase activity"/>
    <property type="evidence" value="ECO:0007669"/>
    <property type="project" value="UniProtKB-EC"/>
</dbReference>
<comment type="catalytic activity">
    <reaction evidence="8">
        <text>N(2)-formyl-N(1)-(5-phospho-beta-D-ribosyl)glycinamide + L-glutamine + ATP + H2O = 2-formamido-N(1)-(5-O-phospho-beta-D-ribosyl)acetamidine + L-glutamate + ADP + phosphate + H(+)</text>
        <dbReference type="Rhea" id="RHEA:17129"/>
        <dbReference type="ChEBI" id="CHEBI:15377"/>
        <dbReference type="ChEBI" id="CHEBI:15378"/>
        <dbReference type="ChEBI" id="CHEBI:29985"/>
        <dbReference type="ChEBI" id="CHEBI:30616"/>
        <dbReference type="ChEBI" id="CHEBI:43474"/>
        <dbReference type="ChEBI" id="CHEBI:58359"/>
        <dbReference type="ChEBI" id="CHEBI:147286"/>
        <dbReference type="ChEBI" id="CHEBI:147287"/>
        <dbReference type="ChEBI" id="CHEBI:456216"/>
        <dbReference type="EC" id="6.3.5.3"/>
    </reaction>
</comment>
<comment type="pathway">
    <text evidence="8">Purine metabolism; IMP biosynthesis via de novo pathway; 5-amino-1-(5-phospho-D-ribosyl)imidazole from N(2)-formyl-N(1)-(5-phospho-D-ribosyl)glycinamide: step 1/2.</text>
</comment>
<comment type="function">
    <text evidence="8">Part of the phosphoribosylformylglycinamidine synthase complex involved in the purines biosynthetic pathway. Catalyzes the ATP-dependent conversion of formylglycinamide ribonucleotide (FGAR) and glutamine to yield formylglycinamidine ribonucleotide (FGAM) and glutamate. The FGAM synthase complex is composed of three subunits. PurQ produces an ammonia molecule by converting glutamine to glutamate. PurL transfers the ammonia molecule to FGAR to form FGAM in an ATP-dependent manner. PurS interacts with PurQ and PurL and is thought to assist in the transfer of the ammonia molecule from PurQ to PurL.</text>
</comment>
<evidence type="ECO:0000256" key="3">
    <source>
        <dbReference type="ARBA" id="ARBA00022741"/>
    </source>
</evidence>
<evidence type="ECO:0000256" key="6">
    <source>
        <dbReference type="ARBA" id="ARBA00022840"/>
    </source>
</evidence>
<dbReference type="HAMAP" id="MF_00421">
    <property type="entry name" value="PurQ"/>
    <property type="match status" value="1"/>
</dbReference>
<dbReference type="GO" id="GO:0005524">
    <property type="term" value="F:ATP binding"/>
    <property type="evidence" value="ECO:0007669"/>
    <property type="project" value="UniProtKB-KW"/>
</dbReference>
<dbReference type="KEGG" id="tsi:TSIB_0057"/>
<evidence type="ECO:0000313" key="9">
    <source>
        <dbReference type="EMBL" id="ACS89126.1"/>
    </source>
</evidence>
<keyword evidence="2 8" id="KW-0436">Ligase</keyword>
<feature type="active site" evidence="8">
    <location>
        <position position="198"/>
    </location>
</feature>
<proteinExistence type="inferred from homology"/>
<dbReference type="Pfam" id="PF13507">
    <property type="entry name" value="GATase_5"/>
    <property type="match status" value="1"/>
</dbReference>
<dbReference type="HOGENOM" id="CLU_001031_3_1_2"/>
<accession>C6A0I1</accession>
<dbReference type="NCBIfam" id="TIGR01737">
    <property type="entry name" value="FGAM_synth_I"/>
    <property type="match status" value="1"/>
</dbReference>
<dbReference type="NCBIfam" id="NF002957">
    <property type="entry name" value="PRK03619.1"/>
    <property type="match status" value="1"/>
</dbReference>
<dbReference type="STRING" id="604354.TSIB_0057"/>
<keyword evidence="3 8" id="KW-0547">Nucleotide-binding</keyword>
<evidence type="ECO:0000256" key="8">
    <source>
        <dbReference type="HAMAP-Rule" id="MF_00421"/>
    </source>
</evidence>
<dbReference type="eggNOG" id="arCOG00102">
    <property type="taxonomic scope" value="Archaea"/>
</dbReference>
<keyword evidence="6 8" id="KW-0067">ATP-binding</keyword>
<dbReference type="InterPro" id="IPR029062">
    <property type="entry name" value="Class_I_gatase-like"/>
</dbReference>
<dbReference type="AlphaFoldDB" id="C6A0I1"/>
<dbReference type="EC" id="3.5.1.2" evidence="8"/>
<keyword evidence="4 8" id="KW-0658">Purine biosynthesis</keyword>
<comment type="subunit">
    <text evidence="8">Part of the FGAM synthase complex composed of 1 PurL, 1 PurQ and 2 PurS subunits.</text>
</comment>
<organism evidence="9 10">
    <name type="scientific">Thermococcus sibiricus (strain DSM 12597 / MM 739)</name>
    <dbReference type="NCBI Taxonomy" id="604354"/>
    <lineage>
        <taxon>Archaea</taxon>
        <taxon>Methanobacteriati</taxon>
        <taxon>Methanobacteriota</taxon>
        <taxon>Thermococci</taxon>
        <taxon>Thermococcales</taxon>
        <taxon>Thermococcaceae</taxon>
        <taxon>Thermococcus</taxon>
    </lineage>
</organism>
<dbReference type="GO" id="GO:0006189">
    <property type="term" value="P:'de novo' IMP biosynthetic process"/>
    <property type="evidence" value="ECO:0007669"/>
    <property type="project" value="UniProtKB-UniRule"/>
</dbReference>
<gene>
    <name evidence="8" type="primary">purQ</name>
    <name evidence="9" type="ordered locus">TSIB_0057</name>
</gene>
<dbReference type="Gene3D" id="3.40.50.880">
    <property type="match status" value="1"/>
</dbReference>
<reference evidence="9 10" key="1">
    <citation type="journal article" date="2009" name="Appl. Environ. Microbiol.">
        <title>Metabolic versatility and indigenous origin of the archaeon Thermococcus sibiricus, isolated from a siberian oil reservoir, as revealed by genome analysis.</title>
        <authorList>
            <person name="Mardanov A.V."/>
            <person name="Ravin N.V."/>
            <person name="Svetlitchnyi V.A."/>
            <person name="Beletsky A.V."/>
            <person name="Miroshnichenko M.L."/>
            <person name="Bonch-Osmolovskaya E.A."/>
            <person name="Skryabin K.G."/>
        </authorList>
    </citation>
    <scope>NUCLEOTIDE SEQUENCE [LARGE SCALE GENOMIC DNA]</scope>
    <source>
        <strain evidence="10">DSM 12597 / MM 739</strain>
    </source>
</reference>
<dbReference type="PANTHER" id="PTHR47552">
    <property type="entry name" value="PHOSPHORIBOSYLFORMYLGLYCINAMIDINE SYNTHASE SUBUNIT PURQ"/>
    <property type="match status" value="1"/>
</dbReference>
<keyword evidence="1 8" id="KW-0963">Cytoplasm</keyword>
<comment type="catalytic activity">
    <reaction evidence="8">
        <text>L-glutamine + H2O = L-glutamate + NH4(+)</text>
        <dbReference type="Rhea" id="RHEA:15889"/>
        <dbReference type="ChEBI" id="CHEBI:15377"/>
        <dbReference type="ChEBI" id="CHEBI:28938"/>
        <dbReference type="ChEBI" id="CHEBI:29985"/>
        <dbReference type="ChEBI" id="CHEBI:58359"/>
        <dbReference type="EC" id="3.5.1.2"/>
    </reaction>
</comment>
<dbReference type="SUPFAM" id="SSF52317">
    <property type="entry name" value="Class I glutamine amidotransferase-like"/>
    <property type="match status" value="1"/>
</dbReference>
<dbReference type="Proteomes" id="UP000009079">
    <property type="component" value="Chromosome"/>
</dbReference>
<keyword evidence="10" id="KW-1185">Reference proteome</keyword>
<evidence type="ECO:0000256" key="5">
    <source>
        <dbReference type="ARBA" id="ARBA00022801"/>
    </source>
</evidence>
<feature type="active site" evidence="8">
    <location>
        <position position="200"/>
    </location>
</feature>
<feature type="active site" description="Nucleophile" evidence="8">
    <location>
        <position position="88"/>
    </location>
</feature>
<dbReference type="UniPathway" id="UPA00074">
    <property type="reaction ID" value="UER00128"/>
</dbReference>
<dbReference type="PIRSF" id="PIRSF001586">
    <property type="entry name" value="FGAM_synth_I"/>
    <property type="match status" value="1"/>
</dbReference>
<comment type="subcellular location">
    <subcellularLocation>
        <location evidence="8">Cytoplasm</location>
    </subcellularLocation>
</comment>
<evidence type="ECO:0000256" key="7">
    <source>
        <dbReference type="ARBA" id="ARBA00022962"/>
    </source>
</evidence>
<evidence type="ECO:0000256" key="4">
    <source>
        <dbReference type="ARBA" id="ARBA00022755"/>
    </source>
</evidence>
<evidence type="ECO:0000256" key="1">
    <source>
        <dbReference type="ARBA" id="ARBA00022490"/>
    </source>
</evidence>
<dbReference type="GO" id="GO:0005737">
    <property type="term" value="C:cytoplasm"/>
    <property type="evidence" value="ECO:0007669"/>
    <property type="project" value="UniProtKB-SubCell"/>
</dbReference>